<dbReference type="Proteomes" id="UP000324091">
    <property type="component" value="Chromosome 1"/>
</dbReference>
<evidence type="ECO:0000256" key="1">
    <source>
        <dbReference type="SAM" id="MobiDB-lite"/>
    </source>
</evidence>
<accession>A0A5C6PSJ4</accession>
<gene>
    <name evidence="2" type="ORF">D4764_01G0017510</name>
</gene>
<dbReference type="EMBL" id="RHFK02000001">
    <property type="protein sequence ID" value="TWW81936.1"/>
    <property type="molecule type" value="Genomic_DNA"/>
</dbReference>
<name>A0A5C6PSJ4_9TELE</name>
<reference evidence="2 3" key="1">
    <citation type="submission" date="2019-04" db="EMBL/GenBank/DDBJ databases">
        <title>Chromosome genome assembly for Takifugu flavidus.</title>
        <authorList>
            <person name="Xiao S."/>
        </authorList>
    </citation>
    <scope>NUCLEOTIDE SEQUENCE [LARGE SCALE GENOMIC DNA]</scope>
    <source>
        <strain evidence="2">HTHZ2018</strain>
        <tissue evidence="2">Muscle</tissue>
    </source>
</reference>
<sequence>MNSIPSMDRHIQQTNDRLQCIKQELFLKPKASIFPGKLETALASAVRRDKAAFSANVASVDAPEKAASWGHRRSVCASLTLCRALTGGTCSVPGEKEHRRKDDAPKQLRQIPRPERPFVSRP</sequence>
<keyword evidence="3" id="KW-1185">Reference proteome</keyword>
<feature type="compositionally biased region" description="Basic and acidic residues" evidence="1">
    <location>
        <begin position="94"/>
        <end position="122"/>
    </location>
</feature>
<dbReference type="AlphaFoldDB" id="A0A5C6PSJ4"/>
<evidence type="ECO:0000313" key="3">
    <source>
        <dbReference type="Proteomes" id="UP000324091"/>
    </source>
</evidence>
<organism evidence="2 3">
    <name type="scientific">Takifugu flavidus</name>
    <name type="common">sansaifugu</name>
    <dbReference type="NCBI Taxonomy" id="433684"/>
    <lineage>
        <taxon>Eukaryota</taxon>
        <taxon>Metazoa</taxon>
        <taxon>Chordata</taxon>
        <taxon>Craniata</taxon>
        <taxon>Vertebrata</taxon>
        <taxon>Euteleostomi</taxon>
        <taxon>Actinopterygii</taxon>
        <taxon>Neopterygii</taxon>
        <taxon>Teleostei</taxon>
        <taxon>Neoteleostei</taxon>
        <taxon>Acanthomorphata</taxon>
        <taxon>Eupercaria</taxon>
        <taxon>Tetraodontiformes</taxon>
        <taxon>Tetradontoidea</taxon>
        <taxon>Tetraodontidae</taxon>
        <taxon>Takifugu</taxon>
    </lineage>
</organism>
<proteinExistence type="predicted"/>
<evidence type="ECO:0000313" key="2">
    <source>
        <dbReference type="EMBL" id="TWW81936.1"/>
    </source>
</evidence>
<comment type="caution">
    <text evidence="2">The sequence shown here is derived from an EMBL/GenBank/DDBJ whole genome shotgun (WGS) entry which is preliminary data.</text>
</comment>
<feature type="region of interest" description="Disordered" evidence="1">
    <location>
        <begin position="90"/>
        <end position="122"/>
    </location>
</feature>
<protein>
    <submittedName>
        <fullName evidence="2">Uncharacterized protein</fullName>
    </submittedName>
</protein>